<gene>
    <name evidence="1" type="ORF">L2E82_49749</name>
</gene>
<reference evidence="2" key="1">
    <citation type="journal article" date="2022" name="Mol. Ecol. Resour.">
        <title>The genomes of chicory, endive, great burdock and yacon provide insights into Asteraceae palaeo-polyploidization history and plant inulin production.</title>
        <authorList>
            <person name="Fan W."/>
            <person name="Wang S."/>
            <person name="Wang H."/>
            <person name="Wang A."/>
            <person name="Jiang F."/>
            <person name="Liu H."/>
            <person name="Zhao H."/>
            <person name="Xu D."/>
            <person name="Zhang Y."/>
        </authorList>
    </citation>
    <scope>NUCLEOTIDE SEQUENCE [LARGE SCALE GENOMIC DNA]</scope>
    <source>
        <strain evidence="2">cv. Punajuju</strain>
    </source>
</reference>
<reference evidence="1 2" key="2">
    <citation type="journal article" date="2022" name="Mol. Ecol. Resour.">
        <title>The genomes of chicory, endive, great burdock and yacon provide insights into Asteraceae paleo-polyploidization history and plant inulin production.</title>
        <authorList>
            <person name="Fan W."/>
            <person name="Wang S."/>
            <person name="Wang H."/>
            <person name="Wang A."/>
            <person name="Jiang F."/>
            <person name="Liu H."/>
            <person name="Zhao H."/>
            <person name="Xu D."/>
            <person name="Zhang Y."/>
        </authorList>
    </citation>
    <scope>NUCLEOTIDE SEQUENCE [LARGE SCALE GENOMIC DNA]</scope>
    <source>
        <strain evidence="2">cv. Punajuju</strain>
        <tissue evidence="1">Leaves</tissue>
    </source>
</reference>
<comment type="caution">
    <text evidence="1">The sequence shown here is derived from an EMBL/GenBank/DDBJ whole genome shotgun (WGS) entry which is preliminary data.</text>
</comment>
<protein>
    <submittedName>
        <fullName evidence="1">Uncharacterized protein</fullName>
    </submittedName>
</protein>
<evidence type="ECO:0000313" key="1">
    <source>
        <dbReference type="EMBL" id="KAI3691390.1"/>
    </source>
</evidence>
<name>A0ACB8Z5A3_CICIN</name>
<proteinExistence type="predicted"/>
<sequence>MNQPLWDELKNAPEDTRILQEMCEKNGKRKTPTPDTVRLTIKASEALLRRLPKKEKDRGSPLITATVGDVVIRNTLLDLGAMDFLVMEYESQEDAPALILGRPFLATAGAIIDCKTGDLDIFFGSRKRRLNMFGSPISLPQRYDDENLDSNLLMEPGIRDKSKIWSRTGEGGKEEVLKETKEHPLSTIDKDQLLDMMEKLEARHQQYEKDAREREAKVFQLLEAQQQWISGAICAPRVRKPTRCAGVDLGVRAPRFAHIHAAGIDRSVSFVNKMSFRLHHQFLQFPKGLDSSVEFASRRDALIGRRVLEATIIDRDILRDVGLWGEIEPFLHRTWTHGDASFTCRGWDRLMANQDDTLYTELLLEFLSTVRFSPGLTEARSRLVRFRLWGVPRECNHRDFGRRTGIYTEADLQHQHFAPFLRACVQGQPARDANAEVWTPLSNVFYRAGTSREIHLRDPLHRLMHRIVFTSIMHREGGEKVSGEDMM</sequence>
<organism evidence="1 2">
    <name type="scientific">Cichorium intybus</name>
    <name type="common">Chicory</name>
    <dbReference type="NCBI Taxonomy" id="13427"/>
    <lineage>
        <taxon>Eukaryota</taxon>
        <taxon>Viridiplantae</taxon>
        <taxon>Streptophyta</taxon>
        <taxon>Embryophyta</taxon>
        <taxon>Tracheophyta</taxon>
        <taxon>Spermatophyta</taxon>
        <taxon>Magnoliopsida</taxon>
        <taxon>eudicotyledons</taxon>
        <taxon>Gunneridae</taxon>
        <taxon>Pentapetalae</taxon>
        <taxon>asterids</taxon>
        <taxon>campanulids</taxon>
        <taxon>Asterales</taxon>
        <taxon>Asteraceae</taxon>
        <taxon>Cichorioideae</taxon>
        <taxon>Cichorieae</taxon>
        <taxon>Cichoriinae</taxon>
        <taxon>Cichorium</taxon>
    </lineage>
</organism>
<dbReference type="Proteomes" id="UP001055811">
    <property type="component" value="Linkage Group LG09"/>
</dbReference>
<keyword evidence="2" id="KW-1185">Reference proteome</keyword>
<dbReference type="EMBL" id="CM042017">
    <property type="protein sequence ID" value="KAI3691390.1"/>
    <property type="molecule type" value="Genomic_DNA"/>
</dbReference>
<accession>A0ACB8Z5A3</accession>
<evidence type="ECO:0000313" key="2">
    <source>
        <dbReference type="Proteomes" id="UP001055811"/>
    </source>
</evidence>